<dbReference type="PANTHER" id="PTHR43464">
    <property type="entry name" value="METHYLTRANSFERASE"/>
    <property type="match status" value="1"/>
</dbReference>
<name>A0AA39WYR2_9PEZI</name>
<dbReference type="InterPro" id="IPR041698">
    <property type="entry name" value="Methyltransf_25"/>
</dbReference>
<dbReference type="CDD" id="cd02440">
    <property type="entry name" value="AdoMet_MTases"/>
    <property type="match status" value="1"/>
</dbReference>
<dbReference type="InterPro" id="IPR029063">
    <property type="entry name" value="SAM-dependent_MTases_sf"/>
</dbReference>
<accession>A0AA39WYR2</accession>
<keyword evidence="2" id="KW-0489">Methyltransferase</keyword>
<proteinExistence type="predicted"/>
<reference evidence="2" key="1">
    <citation type="submission" date="2023-06" db="EMBL/GenBank/DDBJ databases">
        <title>Genome-scale phylogeny and comparative genomics of the fungal order Sordariales.</title>
        <authorList>
            <consortium name="Lawrence Berkeley National Laboratory"/>
            <person name="Hensen N."/>
            <person name="Bonometti L."/>
            <person name="Westerberg I."/>
            <person name="Brannstrom I.O."/>
            <person name="Guillou S."/>
            <person name="Cros-Aarteil S."/>
            <person name="Calhoun S."/>
            <person name="Haridas S."/>
            <person name="Kuo A."/>
            <person name="Mondo S."/>
            <person name="Pangilinan J."/>
            <person name="Riley R."/>
            <person name="Labutti K."/>
            <person name="Andreopoulos B."/>
            <person name="Lipzen A."/>
            <person name="Chen C."/>
            <person name="Yanf M."/>
            <person name="Daum C."/>
            <person name="Ng V."/>
            <person name="Clum A."/>
            <person name="Steindorff A."/>
            <person name="Ohm R."/>
            <person name="Martin F."/>
            <person name="Silar P."/>
            <person name="Natvig D."/>
            <person name="Lalanne C."/>
            <person name="Gautier V."/>
            <person name="Ament-Velasquez S.L."/>
            <person name="Kruys A."/>
            <person name="Hutchinson M.I."/>
            <person name="Powell A.J."/>
            <person name="Barry K."/>
            <person name="Miller A.N."/>
            <person name="Grigoriev I.V."/>
            <person name="Debuchy R."/>
            <person name="Gladieux P."/>
            <person name="Thoren M.H."/>
            <person name="Johannesson H."/>
        </authorList>
    </citation>
    <scope>NUCLEOTIDE SEQUENCE</scope>
    <source>
        <strain evidence="2">CBS 606.72</strain>
    </source>
</reference>
<dbReference type="Gene3D" id="3.40.50.150">
    <property type="entry name" value="Vaccinia Virus protein VP39"/>
    <property type="match status" value="1"/>
</dbReference>
<sequence length="236" mass="25981">MTERSPSPPIPSNLKSRLKASYDTIAPTYNAWTAQHFSVRLTYLNHLLDLLPPSPPTTPLRALELGCGAGIPITSTLLSSPRSIPFHVTANDLSSTQIALGKESLGSDPAKVEWLESDMMSLSFPPASFDVIIALYSVIHLPRDEQLQMIKRIGEWLKPGGVVLINFGEEESKGEVSEGWLGEEGWMYWSGWGKERYLKEVEGVGVEVVKGEVTEGDGVDARFLWVVGRTREGGKE</sequence>
<evidence type="ECO:0000313" key="2">
    <source>
        <dbReference type="EMBL" id="KAK0624093.1"/>
    </source>
</evidence>
<dbReference type="GO" id="GO:0010420">
    <property type="term" value="F:polyprenyldihydroxybenzoate methyltransferase activity"/>
    <property type="evidence" value="ECO:0007669"/>
    <property type="project" value="TreeGrafter"/>
</dbReference>
<dbReference type="Proteomes" id="UP001175000">
    <property type="component" value="Unassembled WGS sequence"/>
</dbReference>
<protein>
    <submittedName>
        <fullName evidence="2">S-adenosyl-L-methionine-dependent methyltransferase</fullName>
    </submittedName>
</protein>
<keyword evidence="2" id="KW-0808">Transferase</keyword>
<gene>
    <name evidence="2" type="ORF">B0T14DRAFT_454293</name>
</gene>
<evidence type="ECO:0000313" key="3">
    <source>
        <dbReference type="Proteomes" id="UP001175000"/>
    </source>
</evidence>
<dbReference type="PANTHER" id="PTHR43464:SF89">
    <property type="entry name" value="METHYLTRANSFERASE"/>
    <property type="match status" value="1"/>
</dbReference>
<dbReference type="SUPFAM" id="SSF53335">
    <property type="entry name" value="S-adenosyl-L-methionine-dependent methyltransferases"/>
    <property type="match status" value="1"/>
</dbReference>
<evidence type="ECO:0000259" key="1">
    <source>
        <dbReference type="Pfam" id="PF13649"/>
    </source>
</evidence>
<dbReference type="Pfam" id="PF13649">
    <property type="entry name" value="Methyltransf_25"/>
    <property type="match status" value="1"/>
</dbReference>
<comment type="caution">
    <text evidence="2">The sequence shown here is derived from an EMBL/GenBank/DDBJ whole genome shotgun (WGS) entry which is preliminary data.</text>
</comment>
<dbReference type="EMBL" id="JAULSU010000003">
    <property type="protein sequence ID" value="KAK0624093.1"/>
    <property type="molecule type" value="Genomic_DNA"/>
</dbReference>
<keyword evidence="3" id="KW-1185">Reference proteome</keyword>
<organism evidence="2 3">
    <name type="scientific">Immersiella caudata</name>
    <dbReference type="NCBI Taxonomy" id="314043"/>
    <lineage>
        <taxon>Eukaryota</taxon>
        <taxon>Fungi</taxon>
        <taxon>Dikarya</taxon>
        <taxon>Ascomycota</taxon>
        <taxon>Pezizomycotina</taxon>
        <taxon>Sordariomycetes</taxon>
        <taxon>Sordariomycetidae</taxon>
        <taxon>Sordariales</taxon>
        <taxon>Lasiosphaeriaceae</taxon>
        <taxon>Immersiella</taxon>
    </lineage>
</organism>
<dbReference type="GO" id="GO:0032259">
    <property type="term" value="P:methylation"/>
    <property type="evidence" value="ECO:0007669"/>
    <property type="project" value="UniProtKB-KW"/>
</dbReference>
<dbReference type="AlphaFoldDB" id="A0AA39WYR2"/>
<feature type="domain" description="Methyltransferase" evidence="1">
    <location>
        <begin position="63"/>
        <end position="161"/>
    </location>
</feature>